<dbReference type="SUPFAM" id="SSF110035">
    <property type="entry name" value="GDNF receptor-like"/>
    <property type="match status" value="1"/>
</dbReference>
<proteinExistence type="predicted"/>
<feature type="transmembrane region" description="Helical" evidence="1">
    <location>
        <begin position="46"/>
        <end position="72"/>
    </location>
</feature>
<evidence type="ECO:0000313" key="2">
    <source>
        <dbReference type="EMBL" id="KYN31669.1"/>
    </source>
</evidence>
<evidence type="ECO:0000313" key="3">
    <source>
        <dbReference type="Proteomes" id="UP000078541"/>
    </source>
</evidence>
<keyword evidence="3" id="KW-1185">Reference proteome</keyword>
<keyword evidence="1" id="KW-0812">Transmembrane</keyword>
<sequence length="81" mass="9273">MFGCICPNNHMKRRCDKIFSTVNHNPCVGESNNNMKFVKFSLSIHVFVYTSIVHVITCGILNLYILSAYNIIVISQFNCKK</sequence>
<gene>
    <name evidence="2" type="ORF">ALC56_13808</name>
</gene>
<dbReference type="AlphaFoldDB" id="A0A195EUV7"/>
<accession>A0A195EUV7</accession>
<dbReference type="Proteomes" id="UP000078541">
    <property type="component" value="Unassembled WGS sequence"/>
</dbReference>
<evidence type="ECO:0000256" key="1">
    <source>
        <dbReference type="SAM" id="Phobius"/>
    </source>
</evidence>
<name>A0A195EUV7_9HYME</name>
<organism evidence="2 3">
    <name type="scientific">Trachymyrmex septentrionalis</name>
    <dbReference type="NCBI Taxonomy" id="34720"/>
    <lineage>
        <taxon>Eukaryota</taxon>
        <taxon>Metazoa</taxon>
        <taxon>Ecdysozoa</taxon>
        <taxon>Arthropoda</taxon>
        <taxon>Hexapoda</taxon>
        <taxon>Insecta</taxon>
        <taxon>Pterygota</taxon>
        <taxon>Neoptera</taxon>
        <taxon>Endopterygota</taxon>
        <taxon>Hymenoptera</taxon>
        <taxon>Apocrita</taxon>
        <taxon>Aculeata</taxon>
        <taxon>Formicoidea</taxon>
        <taxon>Formicidae</taxon>
        <taxon>Myrmicinae</taxon>
        <taxon>Trachymyrmex</taxon>
    </lineage>
</organism>
<dbReference type="InterPro" id="IPR037193">
    <property type="entry name" value="GDNF_alpha"/>
</dbReference>
<reference evidence="2 3" key="1">
    <citation type="submission" date="2016-03" db="EMBL/GenBank/DDBJ databases">
        <title>Trachymyrmex septentrionalis WGS genome.</title>
        <authorList>
            <person name="Nygaard S."/>
            <person name="Hu H."/>
            <person name="Boomsma J."/>
            <person name="Zhang G."/>
        </authorList>
    </citation>
    <scope>NUCLEOTIDE SEQUENCE [LARGE SCALE GENOMIC DNA]</scope>
    <source>
        <strain evidence="2">Tsep2-gDNA-1</strain>
        <tissue evidence="2">Whole body</tissue>
    </source>
</reference>
<protein>
    <submittedName>
        <fullName evidence="2">Uncharacterized protein</fullName>
    </submittedName>
</protein>
<dbReference type="EMBL" id="KQ981965">
    <property type="protein sequence ID" value="KYN31669.1"/>
    <property type="molecule type" value="Genomic_DNA"/>
</dbReference>
<keyword evidence="1" id="KW-1133">Transmembrane helix</keyword>
<keyword evidence="1" id="KW-0472">Membrane</keyword>